<dbReference type="PANTHER" id="PTHR37049">
    <property type="entry name" value="PEPTIDASE S41 FAMILY PROTEIN"/>
    <property type="match status" value="1"/>
</dbReference>
<evidence type="ECO:0000313" key="4">
    <source>
        <dbReference type="EMBL" id="KAK9420219.1"/>
    </source>
</evidence>
<feature type="chain" id="PRO_5047247144" evidence="2">
    <location>
        <begin position="17"/>
        <end position="732"/>
    </location>
</feature>
<dbReference type="Gene3D" id="3.90.226.10">
    <property type="entry name" value="2-enoyl-CoA Hydratase, Chain A, domain 1"/>
    <property type="match status" value="1"/>
</dbReference>
<dbReference type="InterPro" id="IPR056186">
    <property type="entry name" value="PDZ_CPAF-rel"/>
</dbReference>
<accession>A0ABR2V090</accession>
<proteinExistence type="predicted"/>
<dbReference type="InterPro" id="IPR052766">
    <property type="entry name" value="S41A_metabolite_peptidase"/>
</dbReference>
<feature type="signal peptide" evidence="2">
    <location>
        <begin position="1"/>
        <end position="16"/>
    </location>
</feature>
<protein>
    <submittedName>
        <fullName evidence="4">Peptidase S41</fullName>
    </submittedName>
</protein>
<keyword evidence="5" id="KW-1185">Reference proteome</keyword>
<reference evidence="4 5" key="1">
    <citation type="journal article" date="2024" name="J. Plant Pathol.">
        <title>Sequence and assembly of the genome of Seiridium unicorne, isolate CBS 538.82, causal agent of cypress canker disease.</title>
        <authorList>
            <person name="Scali E."/>
            <person name="Rocca G.D."/>
            <person name="Danti R."/>
            <person name="Garbelotto M."/>
            <person name="Barberini S."/>
            <person name="Baroncelli R."/>
            <person name="Emiliani G."/>
        </authorList>
    </citation>
    <scope>NUCLEOTIDE SEQUENCE [LARGE SCALE GENOMIC DNA]</scope>
    <source>
        <strain evidence="4 5">BM-138-508</strain>
    </source>
</reference>
<dbReference type="Proteomes" id="UP001408356">
    <property type="component" value="Unassembled WGS sequence"/>
</dbReference>
<evidence type="ECO:0000256" key="1">
    <source>
        <dbReference type="SAM" id="MobiDB-lite"/>
    </source>
</evidence>
<feature type="region of interest" description="Disordered" evidence="1">
    <location>
        <begin position="673"/>
        <end position="695"/>
    </location>
</feature>
<dbReference type="PANTHER" id="PTHR37049:SF4">
    <property type="entry name" value="RHODANESE DOMAIN-CONTAINING PROTEIN"/>
    <property type="match status" value="1"/>
</dbReference>
<gene>
    <name evidence="4" type="ORF">SUNI508_06748</name>
</gene>
<keyword evidence="2" id="KW-0732">Signal</keyword>
<dbReference type="InterPro" id="IPR029045">
    <property type="entry name" value="ClpP/crotonase-like_dom_sf"/>
</dbReference>
<feature type="compositionally biased region" description="Low complexity" evidence="1">
    <location>
        <begin position="679"/>
        <end position="692"/>
    </location>
</feature>
<evidence type="ECO:0000256" key="2">
    <source>
        <dbReference type="SAM" id="SignalP"/>
    </source>
</evidence>
<evidence type="ECO:0000313" key="5">
    <source>
        <dbReference type="Proteomes" id="UP001408356"/>
    </source>
</evidence>
<dbReference type="EMBL" id="JARVKF010000257">
    <property type="protein sequence ID" value="KAK9420219.1"/>
    <property type="molecule type" value="Genomic_DNA"/>
</dbReference>
<sequence>MKYYMITITSFSLASAALLGARDGNSTNACASISQQYEKASQTSITSPTIAGQIAHDCLMSLPFDASRADDFLTELGKYVQSQSTLEALKNPPSAYLSPATDILGGLDIIRSKVGNNTYSSQYEFDTDIFLLANFANDGHFSLDLCSLSIFAFNLQAQAIASVSKDGLALPELYLFEEAQYIDSTTVNISSVANINGVDAFEYLSAIADLRRRQDPDSRWNQLYPSYAVLAGGDASTSSGAFTFNYGIWPGYDSTLIEFSNGSSLTPETQASLVGSSFNVSSGEDVYEAYCIPQPTAAGESSSTVAPPEKTGPKAYPKPFLRDPYNEILGHYTDNETVVMQIPTFETSGGGLPDNQSAVFSQASSDIIHAAVSSGRSKITIDVSGNGGGNIDRAFDLFRLFFPAEFPYSATRFRVHDASTAFATIYGSLNQSLAQEAPGPFGYRGQVEPDQMTDFSSEEDFVAGGTQLGVNVSSLFANFNFTWISGEENPIHGFGSTPSETATSPFKAEDILIVSDGICASTCTTFVNLMTNVGGVRALAFGGRPRQEPMQIMGGVRGGQSAGFNLIEEWVSTAAELLQNATAEGIDLLTPDELEHLNSSIPQPLEQLPLTLSGNLNFRNAYQEENPDHPLQFEYQAADCRLFYTYENIRNPATTWLAASQAIWGNGSCVPGSTGGRGSRQNGSQGGNATFTGGSGNSTGGGVSISAAAPSSSTINTLLLLGMVSCWCLSHI</sequence>
<feature type="region of interest" description="Disordered" evidence="1">
    <location>
        <begin position="297"/>
        <end position="317"/>
    </location>
</feature>
<feature type="domain" description="CPAF-like PDZ" evidence="3">
    <location>
        <begin position="158"/>
        <end position="274"/>
    </location>
</feature>
<organism evidence="4 5">
    <name type="scientific">Seiridium unicorne</name>
    <dbReference type="NCBI Taxonomy" id="138068"/>
    <lineage>
        <taxon>Eukaryota</taxon>
        <taxon>Fungi</taxon>
        <taxon>Dikarya</taxon>
        <taxon>Ascomycota</taxon>
        <taxon>Pezizomycotina</taxon>
        <taxon>Sordariomycetes</taxon>
        <taxon>Xylariomycetidae</taxon>
        <taxon>Amphisphaeriales</taxon>
        <taxon>Sporocadaceae</taxon>
        <taxon>Seiridium</taxon>
    </lineage>
</organism>
<evidence type="ECO:0000259" key="3">
    <source>
        <dbReference type="Pfam" id="PF23658"/>
    </source>
</evidence>
<dbReference type="Pfam" id="PF23658">
    <property type="entry name" value="PDZ_CPAF_rel"/>
    <property type="match status" value="1"/>
</dbReference>
<comment type="caution">
    <text evidence="4">The sequence shown here is derived from an EMBL/GenBank/DDBJ whole genome shotgun (WGS) entry which is preliminary data.</text>
</comment>
<dbReference type="SUPFAM" id="SSF52096">
    <property type="entry name" value="ClpP/crotonase"/>
    <property type="match status" value="1"/>
</dbReference>
<name>A0ABR2V090_9PEZI</name>